<dbReference type="InterPro" id="IPR003826">
    <property type="entry name" value="AdoMetDC_fam_prok"/>
</dbReference>
<keyword evidence="3" id="KW-0210">Decarboxylase</keyword>
<organism evidence="11 12">
    <name type="scientific">Stenomitos frigidus AS-A4</name>
    <dbReference type="NCBI Taxonomy" id="2933935"/>
    <lineage>
        <taxon>Bacteria</taxon>
        <taxon>Bacillati</taxon>
        <taxon>Cyanobacteriota</taxon>
        <taxon>Cyanophyceae</taxon>
        <taxon>Leptolyngbyales</taxon>
        <taxon>Leptolyngbyaceae</taxon>
        <taxon>Stenomitos</taxon>
    </lineage>
</organism>
<evidence type="ECO:0000256" key="1">
    <source>
        <dbReference type="ARBA" id="ARBA00001928"/>
    </source>
</evidence>
<gene>
    <name evidence="11" type="ORF">NDI38_03240</name>
</gene>
<evidence type="ECO:0000256" key="5">
    <source>
        <dbReference type="ARBA" id="ARBA00023066"/>
    </source>
</evidence>
<dbReference type="SUPFAM" id="SSF56276">
    <property type="entry name" value="S-adenosylmethionine decarboxylase"/>
    <property type="match status" value="1"/>
</dbReference>
<accession>A0ABV0KED8</accession>
<dbReference type="PANTHER" id="PTHR33866:SF2">
    <property type="entry name" value="S-ADENOSYLMETHIONINE DECARBOXYLASE PROENZYME"/>
    <property type="match status" value="1"/>
</dbReference>
<evidence type="ECO:0000256" key="4">
    <source>
        <dbReference type="ARBA" id="ARBA00022813"/>
    </source>
</evidence>
<dbReference type="EMBL" id="JAMPLM010000002">
    <property type="protein sequence ID" value="MEP1057436.1"/>
    <property type="molecule type" value="Genomic_DNA"/>
</dbReference>
<keyword evidence="8" id="KW-0456">Lyase</keyword>
<keyword evidence="6" id="KW-0620">Polyamine biosynthesis</keyword>
<evidence type="ECO:0000256" key="8">
    <source>
        <dbReference type="ARBA" id="ARBA00023239"/>
    </source>
</evidence>
<keyword evidence="4" id="KW-0068">Autocatalytic cleavage</keyword>
<comment type="cofactor">
    <cofactor evidence="1">
        <name>pyruvate</name>
        <dbReference type="ChEBI" id="CHEBI:15361"/>
    </cofactor>
</comment>
<keyword evidence="9" id="KW-0704">Schiff base</keyword>
<name>A0ABV0KED8_9CYAN</name>
<evidence type="ECO:0000256" key="3">
    <source>
        <dbReference type="ARBA" id="ARBA00022793"/>
    </source>
</evidence>
<proteinExistence type="predicted"/>
<dbReference type="PANTHER" id="PTHR33866">
    <property type="entry name" value="S-ADENOSYLMETHIONINE DECARBOXYLASE PROENZYME"/>
    <property type="match status" value="1"/>
</dbReference>
<reference evidence="11 12" key="1">
    <citation type="submission" date="2022-04" db="EMBL/GenBank/DDBJ databases">
        <title>Positive selection, recombination, and allopatry shape intraspecific diversity of widespread and dominant cyanobacteria.</title>
        <authorList>
            <person name="Wei J."/>
            <person name="Shu W."/>
            <person name="Hu C."/>
        </authorList>
    </citation>
    <scope>NUCLEOTIDE SEQUENCE [LARGE SCALE GENOMIC DNA]</scope>
    <source>
        <strain evidence="11 12">AS-A4</strain>
    </source>
</reference>
<keyword evidence="2" id="KW-0949">S-adenosyl-L-methionine</keyword>
<keyword evidence="5" id="KW-0745">Spermidine biosynthesis</keyword>
<keyword evidence="10" id="KW-0670">Pyruvate</keyword>
<evidence type="ECO:0000256" key="10">
    <source>
        <dbReference type="ARBA" id="ARBA00023317"/>
    </source>
</evidence>
<dbReference type="RefSeq" id="WP_206756058.1">
    <property type="nucleotide sequence ID" value="NZ_JAMPLM010000002.1"/>
</dbReference>
<keyword evidence="7" id="KW-0865">Zymogen</keyword>
<sequence>MTTTDAIASSTAPTLLQLLQTTVQTAGLTAVAEATATFSPQGVSVVLLLEESHVALHVWTEYCKATVDIHVCDYQQDNYAKAQKLAVLLASALTDSDRAQWHYLEITG</sequence>
<evidence type="ECO:0000313" key="12">
    <source>
        <dbReference type="Proteomes" id="UP001476950"/>
    </source>
</evidence>
<evidence type="ECO:0000256" key="2">
    <source>
        <dbReference type="ARBA" id="ARBA00022691"/>
    </source>
</evidence>
<evidence type="ECO:0000256" key="9">
    <source>
        <dbReference type="ARBA" id="ARBA00023270"/>
    </source>
</evidence>
<comment type="caution">
    <text evidence="11">The sequence shown here is derived from an EMBL/GenBank/DDBJ whole genome shotgun (WGS) entry which is preliminary data.</text>
</comment>
<keyword evidence="12" id="KW-1185">Reference proteome</keyword>
<dbReference type="Proteomes" id="UP001476950">
    <property type="component" value="Unassembled WGS sequence"/>
</dbReference>
<dbReference type="InterPro" id="IPR016067">
    <property type="entry name" value="S-AdoMet_deCO2ase_core"/>
</dbReference>
<evidence type="ECO:0000256" key="6">
    <source>
        <dbReference type="ARBA" id="ARBA00023115"/>
    </source>
</evidence>
<dbReference type="Gene3D" id="3.60.90.10">
    <property type="entry name" value="S-adenosylmethionine decarboxylase"/>
    <property type="match status" value="1"/>
</dbReference>
<dbReference type="Pfam" id="PF02675">
    <property type="entry name" value="AdoMet_dc"/>
    <property type="match status" value="1"/>
</dbReference>
<protein>
    <submittedName>
        <fullName evidence="11">S-adenosylmethionine decarboxylase</fullName>
    </submittedName>
</protein>
<evidence type="ECO:0000256" key="7">
    <source>
        <dbReference type="ARBA" id="ARBA00023145"/>
    </source>
</evidence>
<evidence type="ECO:0000313" key="11">
    <source>
        <dbReference type="EMBL" id="MEP1057436.1"/>
    </source>
</evidence>